<proteinExistence type="predicted"/>
<sequence length="107" mass="12114">MTWLWHGSPCVARLAGSARAKHSGESWPLSDLSAPFFCNYQLCNCICTDCLYLMILLLCPRCHHASHHLPSFICGWDLILSTVTRKPSHRSRLILSHCFTSRQVLST</sequence>
<evidence type="ECO:0000313" key="1">
    <source>
        <dbReference type="EMBL" id="KAI0038780.1"/>
    </source>
</evidence>
<comment type="caution">
    <text evidence="1">The sequence shown here is derived from an EMBL/GenBank/DDBJ whole genome shotgun (WGS) entry which is preliminary data.</text>
</comment>
<gene>
    <name evidence="1" type="ORF">FA95DRAFT_1142552</name>
</gene>
<name>A0ACB8R4D3_9AGAM</name>
<keyword evidence="2" id="KW-1185">Reference proteome</keyword>
<dbReference type="Proteomes" id="UP000814033">
    <property type="component" value="Unassembled WGS sequence"/>
</dbReference>
<protein>
    <submittedName>
        <fullName evidence="1">Uncharacterized protein</fullName>
    </submittedName>
</protein>
<dbReference type="EMBL" id="MU276413">
    <property type="protein sequence ID" value="KAI0038780.1"/>
    <property type="molecule type" value="Genomic_DNA"/>
</dbReference>
<accession>A0ACB8R4D3</accession>
<reference evidence="1" key="1">
    <citation type="submission" date="2021-02" db="EMBL/GenBank/DDBJ databases">
        <authorList>
            <consortium name="DOE Joint Genome Institute"/>
            <person name="Ahrendt S."/>
            <person name="Looney B.P."/>
            <person name="Miyauchi S."/>
            <person name="Morin E."/>
            <person name="Drula E."/>
            <person name="Courty P.E."/>
            <person name="Chicoki N."/>
            <person name="Fauchery L."/>
            <person name="Kohler A."/>
            <person name="Kuo A."/>
            <person name="Labutti K."/>
            <person name="Pangilinan J."/>
            <person name="Lipzen A."/>
            <person name="Riley R."/>
            <person name="Andreopoulos W."/>
            <person name="He G."/>
            <person name="Johnson J."/>
            <person name="Barry K.W."/>
            <person name="Grigoriev I.V."/>
            <person name="Nagy L."/>
            <person name="Hibbett D."/>
            <person name="Henrissat B."/>
            <person name="Matheny P.B."/>
            <person name="Labbe J."/>
            <person name="Martin F."/>
        </authorList>
    </citation>
    <scope>NUCLEOTIDE SEQUENCE</scope>
    <source>
        <strain evidence="1">FP105234-sp</strain>
    </source>
</reference>
<organism evidence="1 2">
    <name type="scientific">Auriscalpium vulgare</name>
    <dbReference type="NCBI Taxonomy" id="40419"/>
    <lineage>
        <taxon>Eukaryota</taxon>
        <taxon>Fungi</taxon>
        <taxon>Dikarya</taxon>
        <taxon>Basidiomycota</taxon>
        <taxon>Agaricomycotina</taxon>
        <taxon>Agaricomycetes</taxon>
        <taxon>Russulales</taxon>
        <taxon>Auriscalpiaceae</taxon>
        <taxon>Auriscalpium</taxon>
    </lineage>
</organism>
<reference evidence="1" key="2">
    <citation type="journal article" date="2022" name="New Phytol.">
        <title>Evolutionary transition to the ectomycorrhizal habit in the genomes of a hyperdiverse lineage of mushroom-forming fungi.</title>
        <authorList>
            <person name="Looney B."/>
            <person name="Miyauchi S."/>
            <person name="Morin E."/>
            <person name="Drula E."/>
            <person name="Courty P.E."/>
            <person name="Kohler A."/>
            <person name="Kuo A."/>
            <person name="LaButti K."/>
            <person name="Pangilinan J."/>
            <person name="Lipzen A."/>
            <person name="Riley R."/>
            <person name="Andreopoulos W."/>
            <person name="He G."/>
            <person name="Johnson J."/>
            <person name="Nolan M."/>
            <person name="Tritt A."/>
            <person name="Barry K.W."/>
            <person name="Grigoriev I.V."/>
            <person name="Nagy L.G."/>
            <person name="Hibbett D."/>
            <person name="Henrissat B."/>
            <person name="Matheny P.B."/>
            <person name="Labbe J."/>
            <person name="Martin F.M."/>
        </authorList>
    </citation>
    <scope>NUCLEOTIDE SEQUENCE</scope>
    <source>
        <strain evidence="1">FP105234-sp</strain>
    </source>
</reference>
<evidence type="ECO:0000313" key="2">
    <source>
        <dbReference type="Proteomes" id="UP000814033"/>
    </source>
</evidence>